<dbReference type="RefSeq" id="WP_119149697.1">
    <property type="nucleotide sequence ID" value="NZ_QXJM01000037.1"/>
</dbReference>
<proteinExistence type="predicted"/>
<dbReference type="EMBL" id="QXJM01000037">
    <property type="protein sequence ID" value="RIE03487.1"/>
    <property type="molecule type" value="Genomic_DNA"/>
</dbReference>
<evidence type="ECO:0000313" key="2">
    <source>
        <dbReference type="Proteomes" id="UP000266340"/>
    </source>
</evidence>
<protein>
    <submittedName>
        <fullName evidence="1">Uncharacterized protein</fullName>
    </submittedName>
</protein>
<gene>
    <name evidence="1" type="ORF">D3H35_12630</name>
</gene>
<comment type="caution">
    <text evidence="1">The sequence shown here is derived from an EMBL/GenBank/DDBJ whole genome shotgun (WGS) entry which is preliminary data.</text>
</comment>
<sequence length="60" mass="6838">MQLPQFDERLLERVARLKPYIQQTVGLRRQHRIAAAIKLQLNVRQSAGRTAGLSLSGVKR</sequence>
<dbReference type="Proteomes" id="UP000266340">
    <property type="component" value="Unassembled WGS sequence"/>
</dbReference>
<evidence type="ECO:0000313" key="1">
    <source>
        <dbReference type="EMBL" id="RIE03487.1"/>
    </source>
</evidence>
<keyword evidence="2" id="KW-1185">Reference proteome</keyword>
<organism evidence="1 2">
    <name type="scientific">Cohnella faecalis</name>
    <dbReference type="NCBI Taxonomy" id="2315694"/>
    <lineage>
        <taxon>Bacteria</taxon>
        <taxon>Bacillati</taxon>
        <taxon>Bacillota</taxon>
        <taxon>Bacilli</taxon>
        <taxon>Bacillales</taxon>
        <taxon>Paenibacillaceae</taxon>
        <taxon>Cohnella</taxon>
    </lineage>
</organism>
<name>A0A398CUF4_9BACL</name>
<reference evidence="1 2" key="1">
    <citation type="submission" date="2018-09" db="EMBL/GenBank/DDBJ databases">
        <title>Cohnella cavernae sp. nov., isolated from a karst cave.</title>
        <authorList>
            <person name="Zhu H."/>
        </authorList>
    </citation>
    <scope>NUCLEOTIDE SEQUENCE [LARGE SCALE GENOMIC DNA]</scope>
    <source>
        <strain evidence="1 2">K2E09-144</strain>
    </source>
</reference>
<dbReference type="AlphaFoldDB" id="A0A398CUF4"/>
<accession>A0A398CUF4</accession>